<evidence type="ECO:0000256" key="1">
    <source>
        <dbReference type="ARBA" id="ARBA00004141"/>
    </source>
</evidence>
<evidence type="ECO:0000256" key="5">
    <source>
        <dbReference type="SAM" id="Phobius"/>
    </source>
</evidence>
<sequence>WMVNASLQPGVATVDLSWFPVRPSLDGYRSAFASQGANLVTSLVVAVGATVLSLVISTPAAYALSLYRVRG</sequence>
<accession>W1YHX5</accession>
<feature type="non-terminal residue" evidence="6">
    <location>
        <position position="71"/>
    </location>
</feature>
<evidence type="ECO:0000256" key="3">
    <source>
        <dbReference type="ARBA" id="ARBA00022989"/>
    </source>
</evidence>
<keyword evidence="2 5" id="KW-0812">Transmembrane</keyword>
<keyword evidence="3 5" id="KW-1133">Transmembrane helix</keyword>
<feature type="transmembrane region" description="Helical" evidence="5">
    <location>
        <begin position="39"/>
        <end position="64"/>
    </location>
</feature>
<proteinExistence type="predicted"/>
<evidence type="ECO:0000256" key="2">
    <source>
        <dbReference type="ARBA" id="ARBA00022692"/>
    </source>
</evidence>
<evidence type="ECO:0000256" key="4">
    <source>
        <dbReference type="ARBA" id="ARBA00023136"/>
    </source>
</evidence>
<evidence type="ECO:0000313" key="6">
    <source>
        <dbReference type="EMBL" id="ETJ42077.1"/>
    </source>
</evidence>
<keyword evidence="4 5" id="KW-0472">Membrane</keyword>
<dbReference type="InterPro" id="IPR035906">
    <property type="entry name" value="MetI-like_sf"/>
</dbReference>
<dbReference type="EMBL" id="AZMM01003959">
    <property type="protein sequence ID" value="ETJ42077.1"/>
    <property type="molecule type" value="Genomic_DNA"/>
</dbReference>
<reference evidence="6" key="1">
    <citation type="submission" date="2013-12" db="EMBL/GenBank/DDBJ databases">
        <title>A Varibaculum cambriense genome reconstructed from a premature infant gut community with otherwise low bacterial novelty that shifts toward anaerobic metabolism during the third week of life.</title>
        <authorList>
            <person name="Brown C.T."/>
            <person name="Sharon I."/>
            <person name="Thomas B.C."/>
            <person name="Castelle C.J."/>
            <person name="Morowitz M.J."/>
            <person name="Banfield J.F."/>
        </authorList>
    </citation>
    <scope>NUCLEOTIDE SEQUENCE</scope>
</reference>
<gene>
    <name evidence="6" type="ORF">Q604_UNBC03959G0001</name>
</gene>
<name>W1YHX5_9ZZZZ</name>
<dbReference type="SUPFAM" id="SSF161098">
    <property type="entry name" value="MetI-like"/>
    <property type="match status" value="1"/>
</dbReference>
<dbReference type="AlphaFoldDB" id="W1YHX5"/>
<comment type="subcellular location">
    <subcellularLocation>
        <location evidence="1">Membrane</location>
        <topology evidence="1">Multi-pass membrane protein</topology>
    </subcellularLocation>
</comment>
<dbReference type="Gene3D" id="1.10.3720.10">
    <property type="entry name" value="MetI-like"/>
    <property type="match status" value="1"/>
</dbReference>
<feature type="non-terminal residue" evidence="6">
    <location>
        <position position="1"/>
    </location>
</feature>
<dbReference type="GO" id="GO:0016020">
    <property type="term" value="C:membrane"/>
    <property type="evidence" value="ECO:0007669"/>
    <property type="project" value="UniProtKB-SubCell"/>
</dbReference>
<comment type="caution">
    <text evidence="6">The sequence shown here is derived from an EMBL/GenBank/DDBJ whole genome shotgun (WGS) entry which is preliminary data.</text>
</comment>
<protein>
    <submittedName>
        <fullName evidence="6">Sugar ABC superfamily ATP binding cassette transporter, membrane protein</fullName>
    </submittedName>
</protein>
<organism evidence="6">
    <name type="scientific">human gut metagenome</name>
    <dbReference type="NCBI Taxonomy" id="408170"/>
    <lineage>
        <taxon>unclassified sequences</taxon>
        <taxon>metagenomes</taxon>
        <taxon>organismal metagenomes</taxon>
    </lineage>
</organism>